<sequence>MVLVPYMKKDQQQTQQYNEAGTRLKDKNECSTSKAADSAWSDMMQDLSFLRDISRKGNQPNVESKSMNSGDSHDVTGVSPVNRSSETKLKRTFKQEGNVDDIITSILHSAENSQLDEQNCKRLMQLLESVNCLTNPHSGHCMLKELYLRDSDTNPYANENNACLCPSWLKTLMKAFYFLNIYSAYLQMQREKITSTCLKEALDQLSKFGLQVGIADLEHLSVLCPKCPLRVVYFSVRHFVARCPPPGVVRFVNDEIGISNSLGTLVIINSLVEQRHQVESTSHTARKHVPTSKIVNAINKREGSFKTNLCNAVKLLMNKNGNEMEKFLSLEDLLMFMKESGTTARGNEAKRARRSCATSSSHSFEARCHVGLFELFDTCGGV</sequence>
<organism evidence="1 2">
    <name type="scientific">Camellia lanceoleosa</name>
    <dbReference type="NCBI Taxonomy" id="1840588"/>
    <lineage>
        <taxon>Eukaryota</taxon>
        <taxon>Viridiplantae</taxon>
        <taxon>Streptophyta</taxon>
        <taxon>Embryophyta</taxon>
        <taxon>Tracheophyta</taxon>
        <taxon>Spermatophyta</taxon>
        <taxon>Magnoliopsida</taxon>
        <taxon>eudicotyledons</taxon>
        <taxon>Gunneridae</taxon>
        <taxon>Pentapetalae</taxon>
        <taxon>asterids</taxon>
        <taxon>Ericales</taxon>
        <taxon>Theaceae</taxon>
        <taxon>Camellia</taxon>
    </lineage>
</organism>
<accession>A0ACC0FAW7</accession>
<gene>
    <name evidence="1" type="ORF">LOK49_LG14G00486</name>
</gene>
<protein>
    <submittedName>
        <fullName evidence="1">Uncharacterized protein</fullName>
    </submittedName>
</protein>
<name>A0ACC0FAW7_9ERIC</name>
<comment type="caution">
    <text evidence="1">The sequence shown here is derived from an EMBL/GenBank/DDBJ whole genome shotgun (WGS) entry which is preliminary data.</text>
</comment>
<evidence type="ECO:0000313" key="2">
    <source>
        <dbReference type="Proteomes" id="UP001060215"/>
    </source>
</evidence>
<reference evidence="1 2" key="1">
    <citation type="journal article" date="2022" name="Plant J.">
        <title>Chromosome-level genome of Camellia lanceoleosa provides a valuable resource for understanding genome evolution and self-incompatibility.</title>
        <authorList>
            <person name="Gong W."/>
            <person name="Xiao S."/>
            <person name="Wang L."/>
            <person name="Liao Z."/>
            <person name="Chang Y."/>
            <person name="Mo W."/>
            <person name="Hu G."/>
            <person name="Li W."/>
            <person name="Zhao G."/>
            <person name="Zhu H."/>
            <person name="Hu X."/>
            <person name="Ji K."/>
            <person name="Xiang X."/>
            <person name="Song Q."/>
            <person name="Yuan D."/>
            <person name="Jin S."/>
            <person name="Zhang L."/>
        </authorList>
    </citation>
    <scope>NUCLEOTIDE SEQUENCE [LARGE SCALE GENOMIC DNA]</scope>
    <source>
        <strain evidence="1">SQ_2022a</strain>
    </source>
</reference>
<dbReference type="Proteomes" id="UP001060215">
    <property type="component" value="Chromosome 15"/>
</dbReference>
<dbReference type="EMBL" id="CM045772">
    <property type="protein sequence ID" value="KAI7985841.1"/>
    <property type="molecule type" value="Genomic_DNA"/>
</dbReference>
<proteinExistence type="predicted"/>
<evidence type="ECO:0000313" key="1">
    <source>
        <dbReference type="EMBL" id="KAI7985841.1"/>
    </source>
</evidence>
<keyword evidence="2" id="KW-1185">Reference proteome</keyword>